<dbReference type="AlphaFoldDB" id="A0A0C9UIG7"/>
<dbReference type="EMBL" id="KN837197">
    <property type="protein sequence ID" value="KIJ34669.1"/>
    <property type="molecule type" value="Genomic_DNA"/>
</dbReference>
<accession>A0A0C9UIG7</accession>
<evidence type="ECO:0000313" key="2">
    <source>
        <dbReference type="Proteomes" id="UP000054279"/>
    </source>
</evidence>
<keyword evidence="2" id="KW-1185">Reference proteome</keyword>
<feature type="non-terminal residue" evidence="1">
    <location>
        <position position="56"/>
    </location>
</feature>
<name>A0A0C9UIG7_SPHS4</name>
<gene>
    <name evidence="1" type="ORF">M422DRAFT_35006</name>
</gene>
<sequence length="56" mass="6348">MHMDGGTSRISAFLQGPKALHHGWRGDRQCRRRGGTFKQYALARIKAWALVKIKAL</sequence>
<proteinExistence type="predicted"/>
<protein>
    <submittedName>
        <fullName evidence="1">Uncharacterized protein</fullName>
    </submittedName>
</protein>
<dbReference type="Proteomes" id="UP000054279">
    <property type="component" value="Unassembled WGS sequence"/>
</dbReference>
<organism evidence="1 2">
    <name type="scientific">Sphaerobolus stellatus (strain SS14)</name>
    <dbReference type="NCBI Taxonomy" id="990650"/>
    <lineage>
        <taxon>Eukaryota</taxon>
        <taxon>Fungi</taxon>
        <taxon>Dikarya</taxon>
        <taxon>Basidiomycota</taxon>
        <taxon>Agaricomycotina</taxon>
        <taxon>Agaricomycetes</taxon>
        <taxon>Phallomycetidae</taxon>
        <taxon>Geastrales</taxon>
        <taxon>Sphaerobolaceae</taxon>
        <taxon>Sphaerobolus</taxon>
    </lineage>
</organism>
<dbReference type="HOGENOM" id="CLU_3020111_0_0_1"/>
<reference evidence="1 2" key="1">
    <citation type="submission" date="2014-06" db="EMBL/GenBank/DDBJ databases">
        <title>Evolutionary Origins and Diversification of the Mycorrhizal Mutualists.</title>
        <authorList>
            <consortium name="DOE Joint Genome Institute"/>
            <consortium name="Mycorrhizal Genomics Consortium"/>
            <person name="Kohler A."/>
            <person name="Kuo A."/>
            <person name="Nagy L.G."/>
            <person name="Floudas D."/>
            <person name="Copeland A."/>
            <person name="Barry K.W."/>
            <person name="Cichocki N."/>
            <person name="Veneault-Fourrey C."/>
            <person name="LaButti K."/>
            <person name="Lindquist E.A."/>
            <person name="Lipzen A."/>
            <person name="Lundell T."/>
            <person name="Morin E."/>
            <person name="Murat C."/>
            <person name="Riley R."/>
            <person name="Ohm R."/>
            <person name="Sun H."/>
            <person name="Tunlid A."/>
            <person name="Henrissat B."/>
            <person name="Grigoriev I.V."/>
            <person name="Hibbett D.S."/>
            <person name="Martin F."/>
        </authorList>
    </citation>
    <scope>NUCLEOTIDE SEQUENCE [LARGE SCALE GENOMIC DNA]</scope>
    <source>
        <strain evidence="1 2">SS14</strain>
    </source>
</reference>
<evidence type="ECO:0000313" key="1">
    <source>
        <dbReference type="EMBL" id="KIJ34669.1"/>
    </source>
</evidence>